<evidence type="ECO:0000313" key="3">
    <source>
        <dbReference type="Proteomes" id="UP000610760"/>
    </source>
</evidence>
<evidence type="ECO:0000313" key="2">
    <source>
        <dbReference type="EMBL" id="MBC8560742.1"/>
    </source>
</evidence>
<sequence length="616" mass="69053">MKLTKPQKDFIPMNEALLNVITPMGLEIKKNSLVIGENTGKVYGIIRYPQKVDYGWLSKITNIPSTIVSVGIKPIDNGALISAISKSIIQNRGTAESAKDPLTRQRAEKAAEDGERIMLQIDQEGETVALMSVTIMPVAQDEKQFNKICRRVESVLNVQKCKARTLSNLQREGFQSISPSYPANNTIDNITSRIIPMSTFVGGFPFSSNGYSDGNGYYFGKDSSGGLVIVDTWKRGNDRTNSNMVVTGVAGVGKSTAVKHLLLSEFMKGTKLIIIDPESEYKDLCHNLNGDWINAGGGSNGMMNPLQIRPAPRDDEGEMDKLYQDEGNSMSDDGQTHLSEMACHIKTLDIFFQLYLPSLTDMQKATLKQSVIELYNQFGIFWDTDVSKLRDEDFPIFSDLYALIEKKAKAEKTRMVYRDLALLLNDIANGSDSFLWNGHTTIQTHSRCICLDTHSLQNTNDNIKRTQYFNLLTWCFEQMSKDRTERVLLICDEAYLMIDPNVPQSLVFLRNVEKRARKYESGLVIISHSVVDFLSPEIKMYGQALLDIPAIKILMGCDGKNLQETQELYNLTEAEVELLESKKRGHALLVLGSKRLHIHFEIPGYKFGYMGTAGGR</sequence>
<gene>
    <name evidence="2" type="ORF">H8710_11775</name>
</gene>
<organism evidence="2 3">
    <name type="scientific">Fumia xinanensis</name>
    <dbReference type="NCBI Taxonomy" id="2763659"/>
    <lineage>
        <taxon>Bacteria</taxon>
        <taxon>Bacillati</taxon>
        <taxon>Bacillota</taxon>
        <taxon>Clostridia</taxon>
        <taxon>Eubacteriales</taxon>
        <taxon>Oscillospiraceae</taxon>
        <taxon>Fumia</taxon>
    </lineage>
</organism>
<proteinExistence type="predicted"/>
<comment type="caution">
    <text evidence="2">The sequence shown here is derived from an EMBL/GenBank/DDBJ whole genome shotgun (WGS) entry which is preliminary data.</text>
</comment>
<dbReference type="Pfam" id="PF19044">
    <property type="entry name" value="P-loop_TraG"/>
    <property type="match status" value="1"/>
</dbReference>
<dbReference type="CDD" id="cd01127">
    <property type="entry name" value="TrwB_TraG_TraD_VirD4"/>
    <property type="match status" value="1"/>
</dbReference>
<dbReference type="Proteomes" id="UP000610760">
    <property type="component" value="Unassembled WGS sequence"/>
</dbReference>
<dbReference type="RefSeq" id="WP_249295994.1">
    <property type="nucleotide sequence ID" value="NZ_JACRSV010000004.1"/>
</dbReference>
<dbReference type="InterPro" id="IPR027417">
    <property type="entry name" value="P-loop_NTPase"/>
</dbReference>
<dbReference type="EMBL" id="JACRSV010000004">
    <property type="protein sequence ID" value="MBC8560742.1"/>
    <property type="molecule type" value="Genomic_DNA"/>
</dbReference>
<dbReference type="SUPFAM" id="SSF52540">
    <property type="entry name" value="P-loop containing nucleoside triphosphate hydrolases"/>
    <property type="match status" value="1"/>
</dbReference>
<dbReference type="InterPro" id="IPR043964">
    <property type="entry name" value="P-loop_TraG"/>
</dbReference>
<dbReference type="Gene3D" id="1.10.8.730">
    <property type="match status" value="1"/>
</dbReference>
<keyword evidence="3" id="KW-1185">Reference proteome</keyword>
<dbReference type="Gene3D" id="3.40.50.300">
    <property type="entry name" value="P-loop containing nucleotide triphosphate hydrolases"/>
    <property type="match status" value="1"/>
</dbReference>
<feature type="domain" description="TraG P-loop" evidence="1">
    <location>
        <begin position="237"/>
        <end position="581"/>
    </location>
</feature>
<reference evidence="2" key="1">
    <citation type="submission" date="2020-08" db="EMBL/GenBank/DDBJ databases">
        <title>Genome public.</title>
        <authorList>
            <person name="Liu C."/>
            <person name="Sun Q."/>
        </authorList>
    </citation>
    <scope>NUCLEOTIDE SEQUENCE</scope>
    <source>
        <strain evidence="2">NSJ-33</strain>
    </source>
</reference>
<evidence type="ECO:0000259" key="1">
    <source>
        <dbReference type="Pfam" id="PF19044"/>
    </source>
</evidence>
<dbReference type="PANTHER" id="PTHR30121">
    <property type="entry name" value="UNCHARACTERIZED PROTEIN YJGR-RELATED"/>
    <property type="match status" value="1"/>
</dbReference>
<dbReference type="InterPro" id="IPR051162">
    <property type="entry name" value="T4SS_component"/>
</dbReference>
<accession>A0A926E459</accession>
<dbReference type="AlphaFoldDB" id="A0A926E459"/>
<dbReference type="PANTHER" id="PTHR30121:SF6">
    <property type="entry name" value="SLR6007 PROTEIN"/>
    <property type="match status" value="1"/>
</dbReference>
<protein>
    <submittedName>
        <fullName evidence="2">DUF87 domain-containing protein</fullName>
    </submittedName>
</protein>
<name>A0A926E459_9FIRM</name>